<accession>A0A370KI92</accession>
<dbReference type="Proteomes" id="UP000254939">
    <property type="component" value="Unassembled WGS sequence"/>
</dbReference>
<organism evidence="2 3">
    <name type="scientific">Rhizobium grahamii</name>
    <dbReference type="NCBI Taxonomy" id="1120045"/>
    <lineage>
        <taxon>Bacteria</taxon>
        <taxon>Pseudomonadati</taxon>
        <taxon>Pseudomonadota</taxon>
        <taxon>Alphaproteobacteria</taxon>
        <taxon>Hyphomicrobiales</taxon>
        <taxon>Rhizobiaceae</taxon>
        <taxon>Rhizobium/Agrobacterium group</taxon>
        <taxon>Rhizobium</taxon>
    </lineage>
</organism>
<dbReference type="EMBL" id="NAAC01000031">
    <property type="protein sequence ID" value="RDJ05608.1"/>
    <property type="molecule type" value="Genomic_DNA"/>
</dbReference>
<sequence>MPVSSTFMFVSQLDPDRREALELLLSTMTSEPGLADPNNSVVPFARLPGLHFARIVILDDNTAADNGAYGIATNPAPPKLAFLGDIDGRGEDFVKDLAGFAGPGLSRIFSHCLDFNPAVPLAAWLTAHNVEPVVNYSNWPGRTVRQVHDEAALRAALISYLPQERGLAASPSDLHRRLRNRAMKEGRKPAARQAVSLEERLREALDLAISVVFLVVLSPLLLFVAPLFLLILRHRETTDASMLARPSEEHLKSLVVREDFQVTNQFSAYGTVKPGRFRLWTLIFVFWVLGVTTRHLYTKGRLARVGSIHFARWVFLDNHRHLFFGSNYDGSLEAYMDDFVNKAAFGLNLVFSNGIGYPRTRYLILDGAKDEQAFKYYIRRHQLPTEVWYKAYPGLTTADIARNARVREGLDSARLSDVLARQWLAEL</sequence>
<dbReference type="OrthoDB" id="116741at2"/>
<evidence type="ECO:0008006" key="4">
    <source>
        <dbReference type="Google" id="ProtNLM"/>
    </source>
</evidence>
<dbReference type="RefSeq" id="WP_114714882.1">
    <property type="nucleotide sequence ID" value="NZ_KZ857266.1"/>
</dbReference>
<proteinExistence type="predicted"/>
<dbReference type="AlphaFoldDB" id="A0A370KI92"/>
<protein>
    <recommendedName>
        <fullName evidence="4">Peroxidase</fullName>
    </recommendedName>
</protein>
<evidence type="ECO:0000256" key="1">
    <source>
        <dbReference type="SAM" id="Phobius"/>
    </source>
</evidence>
<keyword evidence="1" id="KW-1133">Transmembrane helix</keyword>
<gene>
    <name evidence="2" type="ORF">B5K06_24405</name>
</gene>
<evidence type="ECO:0000313" key="2">
    <source>
        <dbReference type="EMBL" id="RDJ05608.1"/>
    </source>
</evidence>
<keyword evidence="1" id="KW-0812">Transmembrane</keyword>
<keyword evidence="1" id="KW-0472">Membrane</keyword>
<feature type="transmembrane region" description="Helical" evidence="1">
    <location>
        <begin position="277"/>
        <end position="297"/>
    </location>
</feature>
<evidence type="ECO:0000313" key="3">
    <source>
        <dbReference type="Proteomes" id="UP000254939"/>
    </source>
</evidence>
<comment type="caution">
    <text evidence="2">The sequence shown here is derived from an EMBL/GenBank/DDBJ whole genome shotgun (WGS) entry which is preliminary data.</text>
</comment>
<feature type="transmembrane region" description="Helical" evidence="1">
    <location>
        <begin position="207"/>
        <end position="232"/>
    </location>
</feature>
<name>A0A370KI92_9HYPH</name>
<reference evidence="2 3" key="1">
    <citation type="submission" date="2017-03" db="EMBL/GenBank/DDBJ databases">
        <title>Genome analysis of Rhizobial strains effectives or ineffectives for nitrogen fixation isolated from bean seeds.</title>
        <authorList>
            <person name="Peralta H."/>
            <person name="Aguilar-Vera A."/>
            <person name="Mora Y."/>
            <person name="Vargas-Lagunas C."/>
            <person name="Girard L."/>
            <person name="Mora J."/>
        </authorList>
    </citation>
    <scope>NUCLEOTIDE SEQUENCE [LARGE SCALE GENOMIC DNA]</scope>
    <source>
        <strain evidence="2 3">CCGM3</strain>
    </source>
</reference>